<comment type="caution">
    <text evidence="1">The sequence shown here is derived from an EMBL/GenBank/DDBJ whole genome shotgun (WGS) entry which is preliminary data.</text>
</comment>
<keyword evidence="2" id="KW-1185">Reference proteome</keyword>
<dbReference type="EMBL" id="RRYP01010633">
    <property type="protein sequence ID" value="TNV78265.1"/>
    <property type="molecule type" value="Genomic_DNA"/>
</dbReference>
<dbReference type="AlphaFoldDB" id="A0A8J8NQ94"/>
<accession>A0A8J8NQ94</accession>
<evidence type="ECO:0000313" key="2">
    <source>
        <dbReference type="Proteomes" id="UP000785679"/>
    </source>
</evidence>
<sequence>MESNRSDDSVLRFEGMRQEESSIRRADLGDIQRQYREEFYAKMSEPLKKMQSEYLEKAVKRCYPQSVLSSWPSDQKGLSRYEQLIICKEFERAKVFSKLDVLNAKFWNDTEIRVKFHNCIKDITHDTLTCLQHYMKSVSSHAHEFTVAFKSAYNRYL</sequence>
<dbReference type="Proteomes" id="UP000785679">
    <property type="component" value="Unassembled WGS sequence"/>
</dbReference>
<proteinExistence type="predicted"/>
<protein>
    <submittedName>
        <fullName evidence="1">Uncharacterized protein</fullName>
    </submittedName>
</protein>
<name>A0A8J8NQ94_HALGN</name>
<evidence type="ECO:0000313" key="1">
    <source>
        <dbReference type="EMBL" id="TNV78265.1"/>
    </source>
</evidence>
<reference evidence="1" key="1">
    <citation type="submission" date="2019-06" db="EMBL/GenBank/DDBJ databases">
        <authorList>
            <person name="Zheng W."/>
        </authorList>
    </citation>
    <scope>NUCLEOTIDE SEQUENCE</scope>
    <source>
        <strain evidence="1">QDHG01</strain>
    </source>
</reference>
<organism evidence="1 2">
    <name type="scientific">Halteria grandinella</name>
    <dbReference type="NCBI Taxonomy" id="5974"/>
    <lineage>
        <taxon>Eukaryota</taxon>
        <taxon>Sar</taxon>
        <taxon>Alveolata</taxon>
        <taxon>Ciliophora</taxon>
        <taxon>Intramacronucleata</taxon>
        <taxon>Spirotrichea</taxon>
        <taxon>Stichotrichia</taxon>
        <taxon>Sporadotrichida</taxon>
        <taxon>Halteriidae</taxon>
        <taxon>Halteria</taxon>
    </lineage>
</organism>
<gene>
    <name evidence="1" type="ORF">FGO68_gene4809</name>
</gene>